<dbReference type="Proteomes" id="UP001595818">
    <property type="component" value="Unassembled WGS sequence"/>
</dbReference>
<gene>
    <name evidence="2" type="ORF">ACFPFU_19590</name>
</gene>
<evidence type="ECO:0000313" key="3">
    <source>
        <dbReference type="Proteomes" id="UP001595818"/>
    </source>
</evidence>
<reference evidence="3" key="1">
    <citation type="journal article" date="2019" name="Int. J. Syst. Evol. Microbiol.">
        <title>The Global Catalogue of Microorganisms (GCM) 10K type strain sequencing project: providing services to taxonomists for standard genome sequencing and annotation.</title>
        <authorList>
            <consortium name="The Broad Institute Genomics Platform"/>
            <consortium name="The Broad Institute Genome Sequencing Center for Infectious Disease"/>
            <person name="Wu L."/>
            <person name="Ma J."/>
        </authorList>
    </citation>
    <scope>NUCLEOTIDE SEQUENCE [LARGE SCALE GENOMIC DNA]</scope>
    <source>
        <strain evidence="3">CGMCC 4.7466</strain>
    </source>
</reference>
<dbReference type="Pfam" id="PF14065">
    <property type="entry name" value="Pvc16_N"/>
    <property type="match status" value="1"/>
</dbReference>
<accession>A0ABV9T5Z9</accession>
<sequence>MISEAATFIRDEVQRYLMTNEMILNRDQVMLGNIALLESQEAMTDKLILSIVNIEEESTLKNGQNYLKNPVKNSIETIQPPVYLNLYILFTATLSSSDNSIDISYQSALRRISSVIEFFQSKKIFTLQNSPGFSPTNVDSDDSNFYELRLIPELFTLTFEQINHLWGSLGGKQSPFVLYKIRLVKIQGQITAEVPLIEAVRGERKDLFAEKLEHLQGTSGSNDND</sequence>
<feature type="domain" description="Pvc16 N-terminal" evidence="1">
    <location>
        <begin position="7"/>
        <end position="195"/>
    </location>
</feature>
<organism evidence="2 3">
    <name type="scientific">Negadavirga shengliensis</name>
    <dbReference type="NCBI Taxonomy" id="1389218"/>
    <lineage>
        <taxon>Bacteria</taxon>
        <taxon>Pseudomonadati</taxon>
        <taxon>Bacteroidota</taxon>
        <taxon>Cytophagia</taxon>
        <taxon>Cytophagales</taxon>
        <taxon>Cyclobacteriaceae</taxon>
        <taxon>Negadavirga</taxon>
    </lineage>
</organism>
<evidence type="ECO:0000259" key="1">
    <source>
        <dbReference type="Pfam" id="PF14065"/>
    </source>
</evidence>
<dbReference type="RefSeq" id="WP_377067256.1">
    <property type="nucleotide sequence ID" value="NZ_JBHSJJ010000014.1"/>
</dbReference>
<dbReference type="EMBL" id="JBHSJJ010000014">
    <property type="protein sequence ID" value="MFC4873917.1"/>
    <property type="molecule type" value="Genomic_DNA"/>
</dbReference>
<keyword evidence="3" id="KW-1185">Reference proteome</keyword>
<protein>
    <submittedName>
        <fullName evidence="2">DUF4255 domain-containing protein</fullName>
    </submittedName>
</protein>
<proteinExistence type="predicted"/>
<name>A0ABV9T5Z9_9BACT</name>
<evidence type="ECO:0000313" key="2">
    <source>
        <dbReference type="EMBL" id="MFC4873917.1"/>
    </source>
</evidence>
<dbReference type="InterPro" id="IPR025351">
    <property type="entry name" value="Pvc16_N"/>
</dbReference>
<comment type="caution">
    <text evidence="2">The sequence shown here is derived from an EMBL/GenBank/DDBJ whole genome shotgun (WGS) entry which is preliminary data.</text>
</comment>